<comment type="caution">
    <text evidence="4">The sequence shown here is derived from an EMBL/GenBank/DDBJ whole genome shotgun (WGS) entry which is preliminary data.</text>
</comment>
<dbReference type="EMBL" id="JAODYH010000005">
    <property type="protein sequence ID" value="MCT9811532.1"/>
    <property type="molecule type" value="Genomic_DNA"/>
</dbReference>
<reference evidence="4 5" key="1">
    <citation type="submission" date="2022-09" db="EMBL/GenBank/DDBJ databases">
        <title>Draft genome of isolate Be4.</title>
        <authorList>
            <person name="Sanchez-Castro I."/>
            <person name="Martinez-Rodriguez P."/>
            <person name="Descostes M."/>
            <person name="Merroun M."/>
        </authorList>
    </citation>
    <scope>NUCLEOTIDE SEQUENCE [LARGE SCALE GENOMIC DNA]</scope>
    <source>
        <strain evidence="4 5">Be4</strain>
    </source>
</reference>
<dbReference type="SUPFAM" id="SSF53933">
    <property type="entry name" value="Microbial ribonucleases"/>
    <property type="match status" value="1"/>
</dbReference>
<keyword evidence="3" id="KW-0732">Signal</keyword>
<dbReference type="Gene3D" id="3.10.450.30">
    <property type="entry name" value="Microbial ribonucleases"/>
    <property type="match status" value="1"/>
</dbReference>
<proteinExistence type="predicted"/>
<dbReference type="Proteomes" id="UP001525968">
    <property type="component" value="Unassembled WGS sequence"/>
</dbReference>
<evidence type="ECO:0000313" key="5">
    <source>
        <dbReference type="Proteomes" id="UP001525968"/>
    </source>
</evidence>
<dbReference type="RefSeq" id="WP_261500775.1">
    <property type="nucleotide sequence ID" value="NZ_JAODYH010000005.1"/>
</dbReference>
<dbReference type="InterPro" id="IPR000026">
    <property type="entry name" value="N1-like"/>
</dbReference>
<keyword evidence="1" id="KW-0540">Nuclease</keyword>
<feature type="signal peptide" evidence="3">
    <location>
        <begin position="1"/>
        <end position="23"/>
    </location>
</feature>
<keyword evidence="5" id="KW-1185">Reference proteome</keyword>
<evidence type="ECO:0000313" key="4">
    <source>
        <dbReference type="EMBL" id="MCT9811532.1"/>
    </source>
</evidence>
<dbReference type="Pfam" id="PF00545">
    <property type="entry name" value="Ribonuclease"/>
    <property type="match status" value="1"/>
</dbReference>
<dbReference type="InterPro" id="IPR016191">
    <property type="entry name" value="Ribonuclease/ribotoxin"/>
</dbReference>
<feature type="chain" id="PRO_5047451036" evidence="3">
    <location>
        <begin position="24"/>
        <end position="135"/>
    </location>
</feature>
<accession>A0ABT2PQH5</accession>
<evidence type="ECO:0000256" key="2">
    <source>
        <dbReference type="ARBA" id="ARBA00022801"/>
    </source>
</evidence>
<organism evidence="4 5">
    <name type="scientific">Acidovorax bellezanensis</name>
    <dbReference type="NCBI Taxonomy" id="2976702"/>
    <lineage>
        <taxon>Bacteria</taxon>
        <taxon>Pseudomonadati</taxon>
        <taxon>Pseudomonadota</taxon>
        <taxon>Betaproteobacteria</taxon>
        <taxon>Burkholderiales</taxon>
        <taxon>Comamonadaceae</taxon>
        <taxon>Acidovorax</taxon>
    </lineage>
</organism>
<sequence length="135" mass="14956">MLKAVVARFLQTGFAIVLGTACAVTPLAASARGAQTSPELSSIALSELPPQGRRTYGLIRQGGPFPYAKDGSVFGNRERILPSRKRGYYREYTVETPRSRDRGAQRIVCGGLEPQIPQACYYTRDHYASFHYIIE</sequence>
<name>A0ABT2PQH5_9BURK</name>
<dbReference type="PROSITE" id="PS51257">
    <property type="entry name" value="PROKAR_LIPOPROTEIN"/>
    <property type="match status" value="1"/>
</dbReference>
<keyword evidence="2" id="KW-0378">Hydrolase</keyword>
<evidence type="ECO:0000256" key="1">
    <source>
        <dbReference type="ARBA" id="ARBA00022722"/>
    </source>
</evidence>
<gene>
    <name evidence="4" type="ORF">N0K08_12855</name>
</gene>
<protein>
    <submittedName>
        <fullName evidence="4">Ribonuclease N</fullName>
    </submittedName>
</protein>
<evidence type="ECO:0000256" key="3">
    <source>
        <dbReference type="SAM" id="SignalP"/>
    </source>
</evidence>